<sequence length="143" mass="15288">MFGRRRRAAPVIPVPVIPTPELSDDEVFELFHGELSRLIGEQGLWTLVPRSPADTDVIFHGLKARQVAASLTSALRSATSELRGESVGEPAALSFTPAPITVWAEPDAAARKPAAAQPERFVSAVPLPGYTAVEPAERARLVA</sequence>
<keyword evidence="2" id="KW-1185">Reference proteome</keyword>
<name>A0AA41QT34_9MICO</name>
<comment type="caution">
    <text evidence="1">The sequence shown here is derived from an EMBL/GenBank/DDBJ whole genome shotgun (WGS) entry which is preliminary data.</text>
</comment>
<protein>
    <submittedName>
        <fullName evidence="1">Uncharacterized protein</fullName>
    </submittedName>
</protein>
<dbReference type="EMBL" id="JALGAR010000001">
    <property type="protein sequence ID" value="MCI4657182.1"/>
    <property type="molecule type" value="Genomic_DNA"/>
</dbReference>
<dbReference type="RefSeq" id="WP_134532532.1">
    <property type="nucleotide sequence ID" value="NZ_JALGAR010000001.1"/>
</dbReference>
<organism evidence="1 2">
    <name type="scientific">Cryobacterium zhongshanensis</name>
    <dbReference type="NCBI Taxonomy" id="2928153"/>
    <lineage>
        <taxon>Bacteria</taxon>
        <taxon>Bacillati</taxon>
        <taxon>Actinomycetota</taxon>
        <taxon>Actinomycetes</taxon>
        <taxon>Micrococcales</taxon>
        <taxon>Microbacteriaceae</taxon>
        <taxon>Cryobacterium</taxon>
    </lineage>
</organism>
<reference evidence="1" key="1">
    <citation type="submission" date="2022-03" db="EMBL/GenBank/DDBJ databases">
        <title>Cryobacterium sp. nov. strain ZS14-85, isolated from Antarctic soil.</title>
        <authorList>
            <person name="Li J."/>
            <person name="Niu G."/>
        </authorList>
    </citation>
    <scope>NUCLEOTIDE SEQUENCE</scope>
    <source>
        <strain evidence="1">ZS14-85</strain>
    </source>
</reference>
<gene>
    <name evidence="1" type="ORF">MQH31_05070</name>
</gene>
<dbReference type="AlphaFoldDB" id="A0AA41QT34"/>
<evidence type="ECO:0000313" key="1">
    <source>
        <dbReference type="EMBL" id="MCI4657182.1"/>
    </source>
</evidence>
<proteinExistence type="predicted"/>
<accession>A0AA41QT34</accession>
<dbReference type="Proteomes" id="UP001165341">
    <property type="component" value="Unassembled WGS sequence"/>
</dbReference>
<evidence type="ECO:0000313" key="2">
    <source>
        <dbReference type="Proteomes" id="UP001165341"/>
    </source>
</evidence>